<keyword evidence="9" id="KW-1185">Reference proteome</keyword>
<comment type="similarity">
    <text evidence="2">Belongs to the NRAMP (TC 2.A.55) family.</text>
</comment>
<sequence>MMSDDIPPRRIDATPPPSARNVPAVAPVILVAVGYMDPGNWASAIEGGSRFGFELLWVVILANVMAALFQTLATRLGLVSGKHLAEICREDYPKPVCLLLWALSEVSIIALDLTMVVGTAVGLNLLFGSPIFPSVLVLAFDGIILRAVLSIVGVHRVELVAGSVVGVVLVCFGLGTLLSRPSVTAVIGGLWPKVRGDSLYTAVGLLGANVVPHTFYLHSAILQRQHNLPGQSKDIVCQENMRDVIGAFGIALLANVAVLVVAASTFHNVGLVILNLQDAHALMEQILSNSIAPAAFGLALLCAGQLSALTGTLTGKVTMEGFLDMSMQPWLHRSLVRGAAVIPAAFCAWHYGSEGLYRLLLFSQIIIAAELPFSAVPLIKASSSEARMGSYRISSLVETVAWLSVALVVVANIWLVFDLMLEEIDEFSGFAAHLESLLGTDSFGHYGEDTLNTSVFALVLVIIGLCVGFLVWLVVTPLRVDRIAMERKWVEEYELFERNEGICVNQVDDGLGSLDFPSDPTTADDRGYPLMPMTECILLEAAIVDLEYPPGTETAIFDQDNEPDLDLGRRKLATWTSTVSTSSSDIDDICSVSTSKLVDTSNLPEPFQVDIMCAPDVVQSSEPHVSQDKQIVPKHVQVDGVLNSPERADDIREESLPEVLEPAVKVVTAICIGAPAGTDANSLDSNASPNLPSSVVEETKDLAPDVALEVVPLGVVVLTEPEIAGTIETFLKLDASFSAKEATEKVPMPIQITPRRQVSLGGDDAESVALKKAEAEADADMIEKDDDEVDDLEHEDVVVGSLSQGNLAHSYSNLAHEGSGSARSLGGRSDTSEGSAGGSGSGSLSRLSGLGRAARRQFAAYLDEFWGRLFDLHGQTIAAKGASGSGRNNAMGSAAGSSFGSSVAPISVDNGAHLGRLSSSTANYLSRDSGSGYSSKLEGSKSTSSLQYSMDQMDAYARAHTSATASTSSGFLELTQDYSGRSGSSLSPFLNERQYSSMHLPSYSGEFDRQPATIHGYHAPSFLGRIATSSPALKSSRPMQSDMHSSASARALSGQQPHAQQPLGIGVEREIEASQLYGRYFQGGSFEDTLQSLRSSQLSMNSLANRSLYKMNGDGDLNGPRSWDSRMAERTTVDPLVYRATGELHMPSSLHSPIGRLGSMPGNGDRAPLSFDDLSPSQSRRDGFSIQFAQPENSLWSRQPFEQYLGGVMDNGGPARSRSGSLGPSRSGSIGRAVKADNNSDSMSNPSAAFVSGADSADLDIMENLRNCICKLLCLDGSEWLFRVDNGADEDLVAAVAALEKVHLEADAPDRVSRSWQAHGRPVSSLLKVSNEPRRVCHCGEACVWGRGLLVSFGVWCVHRVLELSLMESRPELWGKYTYVLNRLQGVLEPAFSKPRIVTPMCSCVLDAGADILIKRGRGGLIKQGSGIRDLINADLHTHGCSPQTYPYPWPWGRNSSSSKGRGASATVFLEMIKEVEQAVGSRKGRTGTAAGDVAFPKGKENLASVLKRYKRRLGNKPPGAVVGGGGGGSGGSGGGRRSNGYAQALVFAASCMLLPPC</sequence>
<evidence type="ECO:0000256" key="7">
    <source>
        <dbReference type="SAM" id="Phobius"/>
    </source>
</evidence>
<evidence type="ECO:0000313" key="9">
    <source>
        <dbReference type="Proteomes" id="UP000822688"/>
    </source>
</evidence>
<organism evidence="8 9">
    <name type="scientific">Ceratodon purpureus</name>
    <name type="common">Fire moss</name>
    <name type="synonym">Dicranum purpureum</name>
    <dbReference type="NCBI Taxonomy" id="3225"/>
    <lineage>
        <taxon>Eukaryota</taxon>
        <taxon>Viridiplantae</taxon>
        <taxon>Streptophyta</taxon>
        <taxon>Embryophyta</taxon>
        <taxon>Bryophyta</taxon>
        <taxon>Bryophytina</taxon>
        <taxon>Bryopsida</taxon>
        <taxon>Dicranidae</taxon>
        <taxon>Pseudoditrichales</taxon>
        <taxon>Ditrichaceae</taxon>
        <taxon>Ceratodon</taxon>
    </lineage>
</organism>
<evidence type="ECO:0000256" key="2">
    <source>
        <dbReference type="ARBA" id="ARBA00009965"/>
    </source>
</evidence>
<feature type="transmembrane region" description="Helical" evidence="7">
    <location>
        <begin position="400"/>
        <end position="417"/>
    </location>
</feature>
<accession>A0A8T0HSS4</accession>
<feature type="transmembrane region" description="Helical" evidence="7">
    <location>
        <begin position="56"/>
        <end position="78"/>
    </location>
</feature>
<evidence type="ECO:0000256" key="4">
    <source>
        <dbReference type="ARBA" id="ARBA00022989"/>
    </source>
</evidence>
<evidence type="ECO:0000313" key="8">
    <source>
        <dbReference type="EMBL" id="KAG0574032.1"/>
    </source>
</evidence>
<dbReference type="GO" id="GO:0005886">
    <property type="term" value="C:plasma membrane"/>
    <property type="evidence" value="ECO:0007669"/>
    <property type="project" value="TreeGrafter"/>
</dbReference>
<evidence type="ECO:0000256" key="1">
    <source>
        <dbReference type="ARBA" id="ARBA00004141"/>
    </source>
</evidence>
<feature type="region of interest" description="Disordered" evidence="6">
    <location>
        <begin position="1517"/>
        <end position="1536"/>
    </location>
</feature>
<dbReference type="Proteomes" id="UP000822688">
    <property type="component" value="Chromosome V"/>
</dbReference>
<evidence type="ECO:0000256" key="6">
    <source>
        <dbReference type="SAM" id="MobiDB-lite"/>
    </source>
</evidence>
<feature type="transmembrane region" description="Helical" evidence="7">
    <location>
        <begin position="244"/>
        <end position="266"/>
    </location>
</feature>
<keyword evidence="5 7" id="KW-0472">Membrane</keyword>
<dbReference type="GO" id="GO:0005384">
    <property type="term" value="F:manganese ion transmembrane transporter activity"/>
    <property type="evidence" value="ECO:0007669"/>
    <property type="project" value="TreeGrafter"/>
</dbReference>
<keyword evidence="4 7" id="KW-1133">Transmembrane helix</keyword>
<feature type="compositionally biased region" description="Low complexity" evidence="6">
    <location>
        <begin position="1212"/>
        <end position="1232"/>
    </location>
</feature>
<feature type="region of interest" description="Disordered" evidence="6">
    <location>
        <begin position="812"/>
        <end position="846"/>
    </location>
</feature>
<dbReference type="GO" id="GO:0034755">
    <property type="term" value="P:iron ion transmembrane transport"/>
    <property type="evidence" value="ECO:0007669"/>
    <property type="project" value="TreeGrafter"/>
</dbReference>
<dbReference type="NCBIfam" id="NF037982">
    <property type="entry name" value="Nramp_1"/>
    <property type="match status" value="1"/>
</dbReference>
<comment type="subcellular location">
    <subcellularLocation>
        <location evidence="1">Membrane</location>
        <topology evidence="1">Multi-pass membrane protein</topology>
    </subcellularLocation>
</comment>
<dbReference type="EMBL" id="CM026426">
    <property type="protein sequence ID" value="KAG0574032.1"/>
    <property type="molecule type" value="Genomic_DNA"/>
</dbReference>
<name>A0A8T0HSS4_CERPU</name>
<dbReference type="InterPro" id="IPR001046">
    <property type="entry name" value="NRAMP_fam"/>
</dbReference>
<reference evidence="8" key="1">
    <citation type="submission" date="2020-06" db="EMBL/GenBank/DDBJ databases">
        <title>WGS assembly of Ceratodon purpureus strain R40.</title>
        <authorList>
            <person name="Carey S.B."/>
            <person name="Jenkins J."/>
            <person name="Shu S."/>
            <person name="Lovell J.T."/>
            <person name="Sreedasyam A."/>
            <person name="Maumus F."/>
            <person name="Tiley G.P."/>
            <person name="Fernandez-Pozo N."/>
            <person name="Barry K."/>
            <person name="Chen C."/>
            <person name="Wang M."/>
            <person name="Lipzen A."/>
            <person name="Daum C."/>
            <person name="Saski C.A."/>
            <person name="Payton A.C."/>
            <person name="Mcbreen J.C."/>
            <person name="Conrad R.E."/>
            <person name="Kollar L.M."/>
            <person name="Olsson S."/>
            <person name="Huttunen S."/>
            <person name="Landis J.B."/>
            <person name="Wickett N.J."/>
            <person name="Johnson M.G."/>
            <person name="Rensing S.A."/>
            <person name="Grimwood J."/>
            <person name="Schmutz J."/>
            <person name="Mcdaniel S.F."/>
        </authorList>
    </citation>
    <scope>NUCLEOTIDE SEQUENCE</scope>
    <source>
        <strain evidence="8">R40</strain>
    </source>
</reference>
<dbReference type="PANTHER" id="PTHR11706:SF75">
    <property type="entry name" value="ETHYLENE-INSENSITIVE PROTEIN 2"/>
    <property type="match status" value="1"/>
</dbReference>
<keyword evidence="3 7" id="KW-0812">Transmembrane</keyword>
<feature type="compositionally biased region" description="Low complexity" evidence="6">
    <location>
        <begin position="818"/>
        <end position="829"/>
    </location>
</feature>
<dbReference type="GO" id="GO:0015086">
    <property type="term" value="F:cadmium ion transmembrane transporter activity"/>
    <property type="evidence" value="ECO:0007669"/>
    <property type="project" value="TreeGrafter"/>
</dbReference>
<feature type="compositionally biased region" description="Polar residues" evidence="6">
    <location>
        <begin position="1237"/>
        <end position="1246"/>
    </location>
</feature>
<evidence type="ECO:0000256" key="3">
    <source>
        <dbReference type="ARBA" id="ARBA00022692"/>
    </source>
</evidence>
<feature type="compositionally biased region" description="Polar residues" evidence="6">
    <location>
        <begin position="1031"/>
        <end position="1059"/>
    </location>
</feature>
<dbReference type="PANTHER" id="PTHR11706">
    <property type="entry name" value="SOLUTE CARRIER PROTEIN FAMILY 11 MEMBER"/>
    <property type="match status" value="1"/>
</dbReference>
<dbReference type="Pfam" id="PF01566">
    <property type="entry name" value="Nramp"/>
    <property type="match status" value="1"/>
</dbReference>
<comment type="caution">
    <text evidence="8">The sequence shown here is derived from an EMBL/GenBank/DDBJ whole genome shotgun (WGS) entry which is preliminary data.</text>
</comment>
<feature type="transmembrane region" description="Helical" evidence="7">
    <location>
        <begin position="98"/>
        <end position="125"/>
    </location>
</feature>
<feature type="compositionally biased region" description="Gly residues" evidence="6">
    <location>
        <begin position="1522"/>
        <end position="1536"/>
    </location>
</feature>
<feature type="transmembrane region" description="Helical" evidence="7">
    <location>
        <begin position="334"/>
        <end position="351"/>
    </location>
</feature>
<evidence type="ECO:0000256" key="5">
    <source>
        <dbReference type="ARBA" id="ARBA00023136"/>
    </source>
</evidence>
<feature type="region of interest" description="Disordered" evidence="6">
    <location>
        <begin position="1031"/>
        <end position="1060"/>
    </location>
</feature>
<feature type="region of interest" description="Disordered" evidence="6">
    <location>
        <begin position="1150"/>
        <end position="1181"/>
    </location>
</feature>
<feature type="transmembrane region" description="Helical" evidence="7">
    <location>
        <begin position="159"/>
        <end position="179"/>
    </location>
</feature>
<protein>
    <submittedName>
        <fullName evidence="8">Uncharacterized protein</fullName>
    </submittedName>
</protein>
<feature type="transmembrane region" description="Helical" evidence="7">
    <location>
        <begin position="131"/>
        <end position="152"/>
    </location>
</feature>
<feature type="transmembrane region" description="Helical" evidence="7">
    <location>
        <begin position="199"/>
        <end position="223"/>
    </location>
</feature>
<feature type="transmembrane region" description="Helical" evidence="7">
    <location>
        <begin position="286"/>
        <end position="313"/>
    </location>
</feature>
<proteinExistence type="inferred from homology"/>
<dbReference type="PRINTS" id="PR00447">
    <property type="entry name" value="NATRESASSCMP"/>
</dbReference>
<gene>
    <name evidence="8" type="ORF">KC19_VG229100</name>
</gene>
<feature type="region of interest" description="Disordered" evidence="6">
    <location>
        <begin position="1209"/>
        <end position="1246"/>
    </location>
</feature>
<feature type="transmembrane region" description="Helical" evidence="7">
    <location>
        <begin position="455"/>
        <end position="478"/>
    </location>
</feature>